<dbReference type="Ensembl" id="ENSCMMT00000030160.1">
    <property type="protein sequence ID" value="ENSCMMP00000027641.1"/>
    <property type="gene ID" value="ENSCMMG00000016902.1"/>
</dbReference>
<dbReference type="AlphaFoldDB" id="A0A8C3CZ79"/>
<dbReference type="Proteomes" id="UP000694556">
    <property type="component" value="Chromosome Z"/>
</dbReference>
<evidence type="ECO:0000313" key="2">
    <source>
        <dbReference type="Ensembl" id="ENSCMMP00000027641.1"/>
    </source>
</evidence>
<reference evidence="2" key="3">
    <citation type="submission" date="2025-09" db="UniProtKB">
        <authorList>
            <consortium name="Ensembl"/>
        </authorList>
    </citation>
    <scope>IDENTIFICATION</scope>
</reference>
<name>A0A8C3CZ79_CAIMO</name>
<sequence length="69" mass="8327">MELGLPHSKPRNFHILKTKKKNLILCLRNLCKSVKWDTNVRRSSLILWLFHLSVQTNLIILWFYNKYCV</sequence>
<protein>
    <submittedName>
        <fullName evidence="2">Uncharacterized protein</fullName>
    </submittedName>
</protein>
<feature type="transmembrane region" description="Helical" evidence="1">
    <location>
        <begin position="45"/>
        <end position="64"/>
    </location>
</feature>
<reference evidence="2" key="1">
    <citation type="submission" date="2018-09" db="EMBL/GenBank/DDBJ databases">
        <title>Common duck and Muscovy duck high density SNP chip.</title>
        <authorList>
            <person name="Vignal A."/>
            <person name="Thebault N."/>
            <person name="Warren W.C."/>
        </authorList>
    </citation>
    <scope>NUCLEOTIDE SEQUENCE [LARGE SCALE GENOMIC DNA]</scope>
</reference>
<reference evidence="2" key="2">
    <citation type="submission" date="2025-08" db="UniProtKB">
        <authorList>
            <consortium name="Ensembl"/>
        </authorList>
    </citation>
    <scope>IDENTIFICATION</scope>
</reference>
<proteinExistence type="predicted"/>
<keyword evidence="1" id="KW-0472">Membrane</keyword>
<keyword evidence="3" id="KW-1185">Reference proteome</keyword>
<evidence type="ECO:0000313" key="3">
    <source>
        <dbReference type="Proteomes" id="UP000694556"/>
    </source>
</evidence>
<accession>A0A8C3CZ79</accession>
<evidence type="ECO:0000256" key="1">
    <source>
        <dbReference type="SAM" id="Phobius"/>
    </source>
</evidence>
<organism evidence="2 3">
    <name type="scientific">Cairina moschata</name>
    <name type="common">Muscovy duck</name>
    <dbReference type="NCBI Taxonomy" id="8855"/>
    <lineage>
        <taxon>Eukaryota</taxon>
        <taxon>Metazoa</taxon>
        <taxon>Chordata</taxon>
        <taxon>Craniata</taxon>
        <taxon>Vertebrata</taxon>
        <taxon>Euteleostomi</taxon>
        <taxon>Archelosauria</taxon>
        <taxon>Archosauria</taxon>
        <taxon>Dinosauria</taxon>
        <taxon>Saurischia</taxon>
        <taxon>Theropoda</taxon>
        <taxon>Coelurosauria</taxon>
        <taxon>Aves</taxon>
        <taxon>Neognathae</taxon>
        <taxon>Galloanserae</taxon>
        <taxon>Anseriformes</taxon>
        <taxon>Anatidae</taxon>
        <taxon>Anatinae</taxon>
        <taxon>Cairina</taxon>
    </lineage>
</organism>
<keyword evidence="1" id="KW-1133">Transmembrane helix</keyword>
<keyword evidence="1" id="KW-0812">Transmembrane</keyword>